<evidence type="ECO:0000313" key="4">
    <source>
        <dbReference type="Proteomes" id="UP001140560"/>
    </source>
</evidence>
<keyword evidence="2" id="KW-0732">Signal</keyword>
<dbReference type="EMBL" id="JAPEUY010000001">
    <property type="protein sequence ID" value="KAJ4377924.1"/>
    <property type="molecule type" value="Genomic_DNA"/>
</dbReference>
<feature type="region of interest" description="Disordered" evidence="1">
    <location>
        <begin position="178"/>
        <end position="199"/>
    </location>
</feature>
<dbReference type="AlphaFoldDB" id="A0A9W8YH59"/>
<dbReference type="OrthoDB" id="291007at2759"/>
<feature type="compositionally biased region" description="Low complexity" evidence="1">
    <location>
        <begin position="329"/>
        <end position="338"/>
    </location>
</feature>
<evidence type="ECO:0000256" key="2">
    <source>
        <dbReference type="SAM" id="SignalP"/>
    </source>
</evidence>
<reference evidence="3" key="1">
    <citation type="submission" date="2022-10" db="EMBL/GenBank/DDBJ databases">
        <title>Tapping the CABI collections for fungal endophytes: first genome assemblies for Collariella, Neodidymelliopsis, Ascochyta clinopodiicola, Didymella pomorum, Didymosphaeria variabile, Neocosmospora piperis and Neocucurbitaria cava.</title>
        <authorList>
            <person name="Hill R."/>
        </authorList>
    </citation>
    <scope>NUCLEOTIDE SEQUENCE</scope>
    <source>
        <strain evidence="3">IMI 356814</strain>
    </source>
</reference>
<comment type="caution">
    <text evidence="3">The sequence shown here is derived from an EMBL/GenBank/DDBJ whole genome shotgun (WGS) entry which is preliminary data.</text>
</comment>
<feature type="region of interest" description="Disordered" evidence="1">
    <location>
        <begin position="213"/>
        <end position="254"/>
    </location>
</feature>
<sequence>MKAFVLGALLLQTLNAQTTDTTIPDATGTETFEPTTPAPLIIPGPDAPSEAELLSSESDAALGAGAGADVTAQVAATASADNLASAVTAVAEGFSDLASALTSVVAEASLPIGTADVILDVSSSAAATPTADDFVVAPAAADVSATAGAGVNAAAAPPQPGVTSDTSTAATATNSVDALADEPVASPDSASGTGDGGFEAAAFDPATGAYLGGDAGTYDGQDYPGDNTGADDTNYDGQDYPDAPYNGNDNDYNDPDCPAFCYDSDYDTNNNAYPEDTPDPVNPARRAVRARQQPASGGFAAFNWPDNDDGPSAAAYNPQDPCPRSCYGPTTTLRPTYTRTRRPRPTRRPWTTWQPATTTTFRPRPPPFPTTMATSPRPAPPYVQSYTSVLTSDVDWTGATLAGVCPKTCDPFNPALNKCDSTTSCSTSGGTNYYCACRAGFMASGWNAKDFSKQFIVPGQPYVYVAPGVACDQPCADPSCGEVLTRPACK</sequence>
<feature type="compositionally biased region" description="Low complexity" evidence="1">
    <location>
        <begin position="240"/>
        <end position="250"/>
    </location>
</feature>
<organism evidence="3 4">
    <name type="scientific">Neocucurbitaria cava</name>
    <dbReference type="NCBI Taxonomy" id="798079"/>
    <lineage>
        <taxon>Eukaryota</taxon>
        <taxon>Fungi</taxon>
        <taxon>Dikarya</taxon>
        <taxon>Ascomycota</taxon>
        <taxon>Pezizomycotina</taxon>
        <taxon>Dothideomycetes</taxon>
        <taxon>Pleosporomycetidae</taxon>
        <taxon>Pleosporales</taxon>
        <taxon>Pleosporineae</taxon>
        <taxon>Cucurbitariaceae</taxon>
        <taxon>Neocucurbitaria</taxon>
    </lineage>
</organism>
<gene>
    <name evidence="3" type="ORF">N0V83_000754</name>
</gene>
<proteinExistence type="predicted"/>
<dbReference type="Proteomes" id="UP001140560">
    <property type="component" value="Unassembled WGS sequence"/>
</dbReference>
<evidence type="ECO:0000256" key="1">
    <source>
        <dbReference type="SAM" id="MobiDB-lite"/>
    </source>
</evidence>
<feature type="region of interest" description="Disordered" evidence="1">
    <location>
        <begin position="316"/>
        <end position="379"/>
    </location>
</feature>
<feature type="compositionally biased region" description="Low complexity" evidence="1">
    <location>
        <begin position="348"/>
        <end position="362"/>
    </location>
</feature>
<protein>
    <recommendedName>
        <fullName evidence="5">EGF-like domain-containing protein</fullName>
    </recommendedName>
</protein>
<evidence type="ECO:0000313" key="3">
    <source>
        <dbReference type="EMBL" id="KAJ4377924.1"/>
    </source>
</evidence>
<keyword evidence="4" id="KW-1185">Reference proteome</keyword>
<evidence type="ECO:0008006" key="5">
    <source>
        <dbReference type="Google" id="ProtNLM"/>
    </source>
</evidence>
<name>A0A9W8YH59_9PLEO</name>
<accession>A0A9W8YH59</accession>
<feature type="signal peptide" evidence="2">
    <location>
        <begin position="1"/>
        <end position="16"/>
    </location>
</feature>
<feature type="chain" id="PRO_5040750321" description="EGF-like domain-containing protein" evidence="2">
    <location>
        <begin position="17"/>
        <end position="490"/>
    </location>
</feature>